<feature type="compositionally biased region" description="Basic and acidic residues" evidence="1">
    <location>
        <begin position="128"/>
        <end position="143"/>
    </location>
</feature>
<comment type="caution">
    <text evidence="3">The sequence shown here is derived from an EMBL/GenBank/DDBJ whole genome shotgun (WGS) entry which is preliminary data.</text>
</comment>
<protein>
    <submittedName>
        <fullName evidence="3">Sec-independent protein translocase protein TatA</fullName>
    </submittedName>
</protein>
<accession>A0A9X2H1J1</accession>
<keyword evidence="2" id="KW-1133">Transmembrane helix</keyword>
<dbReference type="Proteomes" id="UP001139722">
    <property type="component" value="Unassembled WGS sequence"/>
</dbReference>
<organism evidence="3 4">
    <name type="scientific">Agromyces terreus</name>
    <dbReference type="NCBI Taxonomy" id="424795"/>
    <lineage>
        <taxon>Bacteria</taxon>
        <taxon>Bacillati</taxon>
        <taxon>Actinomycetota</taxon>
        <taxon>Actinomycetes</taxon>
        <taxon>Micrococcales</taxon>
        <taxon>Microbacteriaceae</taxon>
        <taxon>Agromyces</taxon>
    </lineage>
</organism>
<gene>
    <name evidence="3" type="ORF">BJ978_001554</name>
</gene>
<sequence length="240" mass="25229">MLPTKSNPGDDPDEGGNQTDERATATPSESAPPTAAPGWYATPEGGQRYWDGSVWLDIPVPPSTGAIVRAPRPLLARRTRWLIVASVTLVVLLAAGGLAWKASSDAAATKAAAEVAAELKAEQEADAKRIEDNKRATEKREAAEEQAELESRNASVDDIEAGVKKMAEGHASDGVIDGPIIDVTCSPVDGGSLDDIAEQTTVFSCFASNKDNGDGTMSGYSYNATMNWTTGQFTYGLGEP</sequence>
<keyword evidence="4" id="KW-1185">Reference proteome</keyword>
<evidence type="ECO:0000313" key="4">
    <source>
        <dbReference type="Proteomes" id="UP001139722"/>
    </source>
</evidence>
<proteinExistence type="predicted"/>
<evidence type="ECO:0000313" key="3">
    <source>
        <dbReference type="EMBL" id="MCP2370878.1"/>
    </source>
</evidence>
<keyword evidence="2" id="KW-0812">Transmembrane</keyword>
<feature type="transmembrane region" description="Helical" evidence="2">
    <location>
        <begin position="81"/>
        <end position="100"/>
    </location>
</feature>
<dbReference type="EMBL" id="JAMZDY010000001">
    <property type="protein sequence ID" value="MCP2370878.1"/>
    <property type="molecule type" value="Genomic_DNA"/>
</dbReference>
<dbReference type="AlphaFoldDB" id="A0A9X2H1J1"/>
<feature type="compositionally biased region" description="Low complexity" evidence="1">
    <location>
        <begin position="24"/>
        <end position="37"/>
    </location>
</feature>
<keyword evidence="2" id="KW-0472">Membrane</keyword>
<evidence type="ECO:0000256" key="2">
    <source>
        <dbReference type="SAM" id="Phobius"/>
    </source>
</evidence>
<reference evidence="3" key="1">
    <citation type="submission" date="2022-06" db="EMBL/GenBank/DDBJ databases">
        <title>Sequencing the genomes of 1000 actinobacteria strains.</title>
        <authorList>
            <person name="Klenk H.-P."/>
        </authorList>
    </citation>
    <scope>NUCLEOTIDE SEQUENCE</scope>
    <source>
        <strain evidence="3">DSM 22016</strain>
    </source>
</reference>
<name>A0A9X2H1J1_9MICO</name>
<feature type="region of interest" description="Disordered" evidence="1">
    <location>
        <begin position="1"/>
        <end position="43"/>
    </location>
</feature>
<evidence type="ECO:0000256" key="1">
    <source>
        <dbReference type="SAM" id="MobiDB-lite"/>
    </source>
</evidence>
<dbReference type="RefSeq" id="WP_197738208.1">
    <property type="nucleotide sequence ID" value="NZ_BAAANU010000011.1"/>
</dbReference>
<feature type="region of interest" description="Disordered" evidence="1">
    <location>
        <begin position="128"/>
        <end position="154"/>
    </location>
</feature>